<keyword evidence="2" id="KW-1185">Reference proteome</keyword>
<dbReference type="Proteomes" id="UP000828390">
    <property type="component" value="Unassembled WGS sequence"/>
</dbReference>
<gene>
    <name evidence="1" type="ORF">DPMN_109527</name>
</gene>
<proteinExistence type="predicted"/>
<reference evidence="1" key="2">
    <citation type="submission" date="2020-11" db="EMBL/GenBank/DDBJ databases">
        <authorList>
            <person name="McCartney M.A."/>
            <person name="Auch B."/>
            <person name="Kono T."/>
            <person name="Mallez S."/>
            <person name="Becker A."/>
            <person name="Gohl D.M."/>
            <person name="Silverstein K.A.T."/>
            <person name="Koren S."/>
            <person name="Bechman K.B."/>
            <person name="Herman A."/>
            <person name="Abrahante J.E."/>
            <person name="Garbe J."/>
        </authorList>
    </citation>
    <scope>NUCLEOTIDE SEQUENCE</scope>
    <source>
        <strain evidence="1">Duluth1</strain>
        <tissue evidence="1">Whole animal</tissue>
    </source>
</reference>
<sequence>MQDVTDFMSKYWGMRNPNIVLSVISAEEQYKPWRSQRLNDDFQKGIIKVPPLISSILGTSASSR</sequence>
<dbReference type="EMBL" id="JAIWYP010000004">
    <property type="protein sequence ID" value="KAH3836157.1"/>
    <property type="molecule type" value="Genomic_DNA"/>
</dbReference>
<dbReference type="AlphaFoldDB" id="A0A9D4KB77"/>
<evidence type="ECO:0000313" key="2">
    <source>
        <dbReference type="Proteomes" id="UP000828390"/>
    </source>
</evidence>
<organism evidence="1 2">
    <name type="scientific">Dreissena polymorpha</name>
    <name type="common">Zebra mussel</name>
    <name type="synonym">Mytilus polymorpha</name>
    <dbReference type="NCBI Taxonomy" id="45954"/>
    <lineage>
        <taxon>Eukaryota</taxon>
        <taxon>Metazoa</taxon>
        <taxon>Spiralia</taxon>
        <taxon>Lophotrochozoa</taxon>
        <taxon>Mollusca</taxon>
        <taxon>Bivalvia</taxon>
        <taxon>Autobranchia</taxon>
        <taxon>Heteroconchia</taxon>
        <taxon>Euheterodonta</taxon>
        <taxon>Imparidentia</taxon>
        <taxon>Neoheterodontei</taxon>
        <taxon>Myida</taxon>
        <taxon>Dreissenoidea</taxon>
        <taxon>Dreissenidae</taxon>
        <taxon>Dreissena</taxon>
    </lineage>
</organism>
<comment type="caution">
    <text evidence="1">The sequence shown here is derived from an EMBL/GenBank/DDBJ whole genome shotgun (WGS) entry which is preliminary data.</text>
</comment>
<reference evidence="1" key="1">
    <citation type="journal article" date="2019" name="bioRxiv">
        <title>The Genome of the Zebra Mussel, Dreissena polymorpha: A Resource for Invasive Species Research.</title>
        <authorList>
            <person name="McCartney M.A."/>
            <person name="Auch B."/>
            <person name="Kono T."/>
            <person name="Mallez S."/>
            <person name="Zhang Y."/>
            <person name="Obille A."/>
            <person name="Becker A."/>
            <person name="Abrahante J.E."/>
            <person name="Garbe J."/>
            <person name="Badalamenti J.P."/>
            <person name="Herman A."/>
            <person name="Mangelson H."/>
            <person name="Liachko I."/>
            <person name="Sullivan S."/>
            <person name="Sone E.D."/>
            <person name="Koren S."/>
            <person name="Silverstein K.A.T."/>
            <person name="Beckman K.B."/>
            <person name="Gohl D.M."/>
        </authorList>
    </citation>
    <scope>NUCLEOTIDE SEQUENCE</scope>
    <source>
        <strain evidence="1">Duluth1</strain>
        <tissue evidence="1">Whole animal</tissue>
    </source>
</reference>
<protein>
    <submittedName>
        <fullName evidence="1">Uncharacterized protein</fullName>
    </submittedName>
</protein>
<accession>A0A9D4KB77</accession>
<evidence type="ECO:0000313" key="1">
    <source>
        <dbReference type="EMBL" id="KAH3836157.1"/>
    </source>
</evidence>
<name>A0A9D4KB77_DREPO</name>